<dbReference type="AlphaFoldDB" id="A0A6B3SM79"/>
<dbReference type="Proteomes" id="UP000482155">
    <property type="component" value="Unassembled WGS sequence"/>
</dbReference>
<evidence type="ECO:0000256" key="4">
    <source>
        <dbReference type="ARBA" id="ARBA00023136"/>
    </source>
</evidence>
<dbReference type="RefSeq" id="WP_163960907.1">
    <property type="nucleotide sequence ID" value="NZ_JAAIVB010000012.1"/>
</dbReference>
<dbReference type="InterPro" id="IPR010652">
    <property type="entry name" value="DUF1232"/>
</dbReference>
<keyword evidence="2" id="KW-0812">Transmembrane</keyword>
<keyword evidence="7" id="KW-1185">Reference proteome</keyword>
<proteinExistence type="predicted"/>
<organism evidence="6 7">
    <name type="scientific">Noviherbaspirillum galbum</name>
    <dbReference type="NCBI Taxonomy" id="2709383"/>
    <lineage>
        <taxon>Bacteria</taxon>
        <taxon>Pseudomonadati</taxon>
        <taxon>Pseudomonadota</taxon>
        <taxon>Betaproteobacteria</taxon>
        <taxon>Burkholderiales</taxon>
        <taxon>Oxalobacteraceae</taxon>
        <taxon>Noviherbaspirillum</taxon>
    </lineage>
</organism>
<reference evidence="6 7" key="1">
    <citation type="submission" date="2020-02" db="EMBL/GenBank/DDBJ databases">
        <authorList>
            <person name="Kim M.K."/>
        </authorList>
    </citation>
    <scope>NUCLEOTIDE SEQUENCE [LARGE SCALE GENOMIC DNA]</scope>
    <source>
        <strain evidence="6 7">17J57-3</strain>
    </source>
</reference>
<dbReference type="EMBL" id="JAAIVB010000012">
    <property type="protein sequence ID" value="NEX60425.1"/>
    <property type="molecule type" value="Genomic_DNA"/>
</dbReference>
<evidence type="ECO:0000313" key="6">
    <source>
        <dbReference type="EMBL" id="NEX60425.1"/>
    </source>
</evidence>
<evidence type="ECO:0000256" key="2">
    <source>
        <dbReference type="ARBA" id="ARBA00022692"/>
    </source>
</evidence>
<feature type="domain" description="DUF1232" evidence="5">
    <location>
        <begin position="33"/>
        <end position="68"/>
    </location>
</feature>
<gene>
    <name evidence="6" type="ORF">G3574_04995</name>
</gene>
<evidence type="ECO:0000313" key="7">
    <source>
        <dbReference type="Proteomes" id="UP000482155"/>
    </source>
</evidence>
<comment type="caution">
    <text evidence="6">The sequence shown here is derived from an EMBL/GenBank/DDBJ whole genome shotgun (WGS) entry which is preliminary data.</text>
</comment>
<protein>
    <submittedName>
        <fullName evidence="6">DUF1232 domain-containing protein</fullName>
    </submittedName>
</protein>
<accession>A0A6B3SM79</accession>
<keyword evidence="3" id="KW-1133">Transmembrane helix</keyword>
<evidence type="ECO:0000256" key="3">
    <source>
        <dbReference type="ARBA" id="ARBA00022989"/>
    </source>
</evidence>
<dbReference type="Pfam" id="PF06803">
    <property type="entry name" value="DUF1232"/>
    <property type="match status" value="1"/>
</dbReference>
<comment type="subcellular location">
    <subcellularLocation>
        <location evidence="1">Endomembrane system</location>
        <topology evidence="1">Multi-pass membrane protein</topology>
    </subcellularLocation>
</comment>
<evidence type="ECO:0000259" key="5">
    <source>
        <dbReference type="Pfam" id="PF06803"/>
    </source>
</evidence>
<name>A0A6B3SM79_9BURK</name>
<evidence type="ECO:0000256" key="1">
    <source>
        <dbReference type="ARBA" id="ARBA00004127"/>
    </source>
</evidence>
<keyword evidence="4" id="KW-0472">Membrane</keyword>
<dbReference type="GO" id="GO:0012505">
    <property type="term" value="C:endomembrane system"/>
    <property type="evidence" value="ECO:0007669"/>
    <property type="project" value="UniProtKB-SubCell"/>
</dbReference>
<sequence length="102" mass="11470">MFFRLRRLFRSAGREFVVLWYAFRHPGTPAGFKLLALLLGLYVLSPIDLVPDTIPILGWIDDVTLIAFGIPALLKLAPAGALQDARLAADRLLSRWAPWRGR</sequence>